<evidence type="ECO:0000313" key="2">
    <source>
        <dbReference type="EMBL" id="BCM85385.1"/>
    </source>
</evidence>
<proteinExistence type="predicted"/>
<reference evidence="2" key="1">
    <citation type="submission" date="2020-11" db="EMBL/GenBank/DDBJ databases">
        <title>Complete genome sequence of a novel pathogenic Methylobacterium strain isolated from rice in Vietnam.</title>
        <authorList>
            <person name="Lai K."/>
            <person name="Okazaki S."/>
            <person name="Higashi K."/>
            <person name="Mori H."/>
            <person name="Toyoda A."/>
            <person name="Kurokawa K."/>
        </authorList>
    </citation>
    <scope>NUCLEOTIDE SEQUENCE</scope>
    <source>
        <strain evidence="2">VL1</strain>
    </source>
</reference>
<protein>
    <submittedName>
        <fullName evidence="2">Uncharacterized protein</fullName>
    </submittedName>
</protein>
<evidence type="ECO:0000313" key="3">
    <source>
        <dbReference type="Proteomes" id="UP000663508"/>
    </source>
</evidence>
<dbReference type="KEGG" id="mind:mvi_38460"/>
<sequence length="103" mass="10936">MTSGAHPGPASRLSSPHDQARTMTFAIHSSARHSDLSQADISQAARAEIQALRLAAGILDLQHTASPQIRDLPSVQAMIRAATAVFDELGFGEEGEPERTMSS</sequence>
<name>A0A8H9C8H6_9HYPH</name>
<accession>A0A8H9C8H6</accession>
<gene>
    <name evidence="2" type="ORF">mvi_38460</name>
</gene>
<dbReference type="Proteomes" id="UP000663508">
    <property type="component" value="Chromosome"/>
</dbReference>
<evidence type="ECO:0000256" key="1">
    <source>
        <dbReference type="SAM" id="MobiDB-lite"/>
    </source>
</evidence>
<dbReference type="AlphaFoldDB" id="A0A8H9C8H6"/>
<feature type="region of interest" description="Disordered" evidence="1">
    <location>
        <begin position="1"/>
        <end position="21"/>
    </location>
</feature>
<dbReference type="EMBL" id="AP024145">
    <property type="protein sequence ID" value="BCM85385.1"/>
    <property type="molecule type" value="Genomic_DNA"/>
</dbReference>
<organism evidence="2 3">
    <name type="scientific">Methylobacterium indicum</name>
    <dbReference type="NCBI Taxonomy" id="1775910"/>
    <lineage>
        <taxon>Bacteria</taxon>
        <taxon>Pseudomonadati</taxon>
        <taxon>Pseudomonadota</taxon>
        <taxon>Alphaproteobacteria</taxon>
        <taxon>Hyphomicrobiales</taxon>
        <taxon>Methylobacteriaceae</taxon>
        <taxon>Methylobacterium</taxon>
    </lineage>
</organism>
<dbReference type="RefSeq" id="WP_244748602.1">
    <property type="nucleotide sequence ID" value="NZ_AP024145.1"/>
</dbReference>